<sequence length="195" mass="22425">VFNSDQVSFFMALLWSIWQQRNDKVWRDKVEPFQHVRARAINLLTDWKDASFSEQQNKVGICMCIRDDQGRFALAKTEWLSPIIDVDIGESLGLLSALNWVHGLQLENVDFELDSKNVVTSSHSKHHNASELGNIIKDCVRVYNTYFRNSRIEFIKRQTNEVAHALARVASSLASFHFFIDVPICIGNIVNNEML</sequence>
<reference evidence="2 3" key="2">
    <citation type="journal article" date="2017" name="Front. Plant Sci.">
        <title>Gene Classification and Mining of Molecular Markers Useful in Red Clover (Trifolium pratense) Breeding.</title>
        <authorList>
            <person name="Istvanek J."/>
            <person name="Dluhosova J."/>
            <person name="Dluhos P."/>
            <person name="Patkova L."/>
            <person name="Nedelnik J."/>
            <person name="Repkova J."/>
        </authorList>
    </citation>
    <scope>NUCLEOTIDE SEQUENCE [LARGE SCALE GENOMIC DNA]</scope>
    <source>
        <strain evidence="3">cv. Tatra</strain>
        <tissue evidence="2">Young leaves</tissue>
    </source>
</reference>
<dbReference type="InterPro" id="IPR002156">
    <property type="entry name" value="RNaseH_domain"/>
</dbReference>
<dbReference type="InterPro" id="IPR012337">
    <property type="entry name" value="RNaseH-like_sf"/>
</dbReference>
<accession>A0A2K3K812</accession>
<dbReference type="PANTHER" id="PTHR47074:SF48">
    <property type="entry name" value="POLYNUCLEOTIDYL TRANSFERASE, RIBONUCLEASE H-LIKE SUPERFAMILY PROTEIN"/>
    <property type="match status" value="1"/>
</dbReference>
<dbReference type="AlphaFoldDB" id="A0A2K3K812"/>
<feature type="non-terminal residue" evidence="2">
    <location>
        <position position="1"/>
    </location>
</feature>
<dbReference type="Pfam" id="PF13456">
    <property type="entry name" value="RVT_3"/>
    <property type="match status" value="1"/>
</dbReference>
<comment type="caution">
    <text evidence="2">The sequence shown here is derived from an EMBL/GenBank/DDBJ whole genome shotgun (WGS) entry which is preliminary data.</text>
</comment>
<dbReference type="ExpressionAtlas" id="A0A2K3K812">
    <property type="expression patterns" value="baseline"/>
</dbReference>
<proteinExistence type="predicted"/>
<protein>
    <submittedName>
        <fullName evidence="2">Replication protein A 70 kDa DNA-binding subunit</fullName>
    </submittedName>
</protein>
<evidence type="ECO:0000259" key="1">
    <source>
        <dbReference type="Pfam" id="PF13456"/>
    </source>
</evidence>
<reference evidence="2 3" key="1">
    <citation type="journal article" date="2014" name="Am. J. Bot.">
        <title>Genome assembly and annotation for red clover (Trifolium pratense; Fabaceae).</title>
        <authorList>
            <person name="Istvanek J."/>
            <person name="Jaros M."/>
            <person name="Krenek A."/>
            <person name="Repkova J."/>
        </authorList>
    </citation>
    <scope>NUCLEOTIDE SEQUENCE [LARGE SCALE GENOMIC DNA]</scope>
    <source>
        <strain evidence="3">cv. Tatra</strain>
        <tissue evidence="2">Young leaves</tissue>
    </source>
</reference>
<gene>
    <name evidence="2" type="ORF">L195_g052971</name>
</gene>
<dbReference type="CDD" id="cd06222">
    <property type="entry name" value="RNase_H_like"/>
    <property type="match status" value="1"/>
</dbReference>
<dbReference type="EMBL" id="ASHM01087712">
    <property type="protein sequence ID" value="PNX62419.1"/>
    <property type="molecule type" value="Genomic_DNA"/>
</dbReference>
<dbReference type="Proteomes" id="UP000236291">
    <property type="component" value="Unassembled WGS sequence"/>
</dbReference>
<dbReference type="InterPro" id="IPR052929">
    <property type="entry name" value="RNase_H-like_EbsB-rel"/>
</dbReference>
<dbReference type="InterPro" id="IPR044730">
    <property type="entry name" value="RNase_H-like_dom_plant"/>
</dbReference>
<dbReference type="SUPFAM" id="SSF53098">
    <property type="entry name" value="Ribonuclease H-like"/>
    <property type="match status" value="1"/>
</dbReference>
<dbReference type="GO" id="GO:0003677">
    <property type="term" value="F:DNA binding"/>
    <property type="evidence" value="ECO:0007669"/>
    <property type="project" value="UniProtKB-KW"/>
</dbReference>
<dbReference type="Gene3D" id="3.30.420.10">
    <property type="entry name" value="Ribonuclease H-like superfamily/Ribonuclease H"/>
    <property type="match status" value="1"/>
</dbReference>
<dbReference type="InterPro" id="IPR036397">
    <property type="entry name" value="RNaseH_sf"/>
</dbReference>
<organism evidence="2 3">
    <name type="scientific">Trifolium pratense</name>
    <name type="common">Red clover</name>
    <dbReference type="NCBI Taxonomy" id="57577"/>
    <lineage>
        <taxon>Eukaryota</taxon>
        <taxon>Viridiplantae</taxon>
        <taxon>Streptophyta</taxon>
        <taxon>Embryophyta</taxon>
        <taxon>Tracheophyta</taxon>
        <taxon>Spermatophyta</taxon>
        <taxon>Magnoliopsida</taxon>
        <taxon>eudicotyledons</taxon>
        <taxon>Gunneridae</taxon>
        <taxon>Pentapetalae</taxon>
        <taxon>rosids</taxon>
        <taxon>fabids</taxon>
        <taxon>Fabales</taxon>
        <taxon>Fabaceae</taxon>
        <taxon>Papilionoideae</taxon>
        <taxon>50 kb inversion clade</taxon>
        <taxon>NPAAA clade</taxon>
        <taxon>Hologalegina</taxon>
        <taxon>IRL clade</taxon>
        <taxon>Trifolieae</taxon>
        <taxon>Trifolium</taxon>
    </lineage>
</organism>
<dbReference type="GO" id="GO:0004523">
    <property type="term" value="F:RNA-DNA hybrid ribonuclease activity"/>
    <property type="evidence" value="ECO:0007669"/>
    <property type="project" value="InterPro"/>
</dbReference>
<name>A0A2K3K812_TRIPR</name>
<dbReference type="PANTHER" id="PTHR47074">
    <property type="entry name" value="BNAC02G40300D PROTEIN"/>
    <property type="match status" value="1"/>
</dbReference>
<feature type="domain" description="RNase H type-1" evidence="1">
    <location>
        <begin position="49"/>
        <end position="169"/>
    </location>
</feature>
<evidence type="ECO:0000313" key="3">
    <source>
        <dbReference type="Proteomes" id="UP000236291"/>
    </source>
</evidence>
<evidence type="ECO:0000313" key="2">
    <source>
        <dbReference type="EMBL" id="PNX62419.1"/>
    </source>
</evidence>
<keyword evidence="2" id="KW-0238">DNA-binding</keyword>